<keyword evidence="3" id="KW-1185">Reference proteome</keyword>
<dbReference type="InterPro" id="IPR011322">
    <property type="entry name" value="N-reg_PII-like_a/b"/>
</dbReference>
<organism evidence="2 3">
    <name type="scientific">Lutibacter aestuarii</name>
    <dbReference type="NCBI Taxonomy" id="861111"/>
    <lineage>
        <taxon>Bacteria</taxon>
        <taxon>Pseudomonadati</taxon>
        <taxon>Bacteroidota</taxon>
        <taxon>Flavobacteriia</taxon>
        <taxon>Flavobacteriales</taxon>
        <taxon>Flavobacteriaceae</taxon>
        <taxon>Lutibacter</taxon>
    </lineage>
</organism>
<dbReference type="InterPro" id="IPR018551">
    <property type="entry name" value="DUF2007"/>
</dbReference>
<proteinExistence type="predicted"/>
<feature type="domain" description="DUF2007" evidence="1">
    <location>
        <begin position="9"/>
        <end position="71"/>
    </location>
</feature>
<evidence type="ECO:0000259" key="1">
    <source>
        <dbReference type="Pfam" id="PF09413"/>
    </source>
</evidence>
<accession>A0ABW2Z5F3</accession>
<evidence type="ECO:0000313" key="3">
    <source>
        <dbReference type="Proteomes" id="UP001597032"/>
    </source>
</evidence>
<dbReference type="RefSeq" id="WP_298286122.1">
    <property type="nucleotide sequence ID" value="NZ_JBHTIC010000005.1"/>
</dbReference>
<protein>
    <submittedName>
        <fullName evidence="2">Signal transducing protein</fullName>
    </submittedName>
</protein>
<comment type="caution">
    <text evidence="2">The sequence shown here is derived from an EMBL/GenBank/DDBJ whole genome shotgun (WGS) entry which is preliminary data.</text>
</comment>
<dbReference type="Gene3D" id="3.30.70.790">
    <property type="entry name" value="UreE, C-terminal domain"/>
    <property type="match status" value="1"/>
</dbReference>
<dbReference type="EMBL" id="JBHTIC010000005">
    <property type="protein sequence ID" value="MFD0761362.1"/>
    <property type="molecule type" value="Genomic_DNA"/>
</dbReference>
<dbReference type="SUPFAM" id="SSF54913">
    <property type="entry name" value="GlnB-like"/>
    <property type="match status" value="1"/>
</dbReference>
<name>A0ABW2Z5F3_9FLAO</name>
<evidence type="ECO:0000313" key="2">
    <source>
        <dbReference type="EMBL" id="MFD0761362.1"/>
    </source>
</evidence>
<dbReference type="Pfam" id="PF09413">
    <property type="entry name" value="DUF2007"/>
    <property type="match status" value="1"/>
</dbReference>
<dbReference type="Proteomes" id="UP001597032">
    <property type="component" value="Unassembled WGS sequence"/>
</dbReference>
<sequence>MEDHKDTLVTILTASLIHEIHIAKSLLANQGIESYIIDENIATSIGTAFIEGYKLKVNAADFIRAKEILDAIDLENNN</sequence>
<gene>
    <name evidence="2" type="ORF">ACFQZW_04655</name>
</gene>
<reference evidence="3" key="1">
    <citation type="journal article" date="2019" name="Int. J. Syst. Evol. Microbiol.">
        <title>The Global Catalogue of Microorganisms (GCM) 10K type strain sequencing project: providing services to taxonomists for standard genome sequencing and annotation.</title>
        <authorList>
            <consortium name="The Broad Institute Genomics Platform"/>
            <consortium name="The Broad Institute Genome Sequencing Center for Infectious Disease"/>
            <person name="Wu L."/>
            <person name="Ma J."/>
        </authorList>
    </citation>
    <scope>NUCLEOTIDE SEQUENCE [LARGE SCALE GENOMIC DNA]</scope>
    <source>
        <strain evidence="3">CCUG 60022</strain>
    </source>
</reference>